<keyword evidence="3" id="KW-1185">Reference proteome</keyword>
<dbReference type="RefSeq" id="XP_030850195.1">
    <property type="nucleotide sequence ID" value="XM_030994335.1"/>
</dbReference>
<reference evidence="3" key="1">
    <citation type="submission" date="2015-02" db="EMBL/GenBank/DDBJ databases">
        <title>Genome sequencing for Strongylocentrotus purpuratus.</title>
        <authorList>
            <person name="Murali S."/>
            <person name="Liu Y."/>
            <person name="Vee V."/>
            <person name="English A."/>
            <person name="Wang M."/>
            <person name="Skinner E."/>
            <person name="Han Y."/>
            <person name="Muzny D.M."/>
            <person name="Worley K.C."/>
            <person name="Gibbs R.A."/>
        </authorList>
    </citation>
    <scope>NUCLEOTIDE SEQUENCE</scope>
</reference>
<feature type="compositionally biased region" description="Polar residues" evidence="1">
    <location>
        <begin position="13"/>
        <end position="24"/>
    </location>
</feature>
<name>A0A7M7T308_STRPU</name>
<dbReference type="InParanoid" id="A0A7M7T308"/>
<feature type="region of interest" description="Disordered" evidence="1">
    <location>
        <begin position="1"/>
        <end position="62"/>
    </location>
</feature>
<accession>A0A7M7T308</accession>
<organism evidence="2 3">
    <name type="scientific">Strongylocentrotus purpuratus</name>
    <name type="common">Purple sea urchin</name>
    <dbReference type="NCBI Taxonomy" id="7668"/>
    <lineage>
        <taxon>Eukaryota</taxon>
        <taxon>Metazoa</taxon>
        <taxon>Echinodermata</taxon>
        <taxon>Eleutherozoa</taxon>
        <taxon>Echinozoa</taxon>
        <taxon>Echinoidea</taxon>
        <taxon>Euechinoidea</taxon>
        <taxon>Echinacea</taxon>
        <taxon>Camarodonta</taxon>
        <taxon>Echinidea</taxon>
        <taxon>Strongylocentrotidae</taxon>
        <taxon>Strongylocentrotus</taxon>
    </lineage>
</organism>
<dbReference type="AlphaFoldDB" id="A0A7M7T308"/>
<evidence type="ECO:0008006" key="4">
    <source>
        <dbReference type="Google" id="ProtNLM"/>
    </source>
</evidence>
<evidence type="ECO:0000313" key="2">
    <source>
        <dbReference type="EnsemblMetazoa" id="XP_030850195"/>
    </source>
</evidence>
<dbReference type="GeneID" id="115927953"/>
<sequence>MPKKRVPHKNKKGQQSAAKDSPSNTKDENITGPSTDPQGTPGDREKAWPMSDGATAITTMGLEEDVQRDSMAPLQNSSSPVDQPSSDVEVQESWLENLPELTELILWKVSEVISPRRLMSLGLKLRLPQEKLEILLDETNTMCQQEETTFKMLYQWYNNQVPEGDLSKFFFKVLTTDAGLKQEQVFNLCKLQGYCYNTGEMDVR</sequence>
<feature type="compositionally biased region" description="Basic residues" evidence="1">
    <location>
        <begin position="1"/>
        <end position="12"/>
    </location>
</feature>
<dbReference type="Proteomes" id="UP000007110">
    <property type="component" value="Unassembled WGS sequence"/>
</dbReference>
<dbReference type="EnsemblMetazoa" id="XM_030994335">
    <property type="protein sequence ID" value="XP_030850195"/>
    <property type="gene ID" value="LOC115927953"/>
</dbReference>
<protein>
    <recommendedName>
        <fullName evidence="4">Death domain-containing protein</fullName>
    </recommendedName>
</protein>
<reference evidence="2" key="2">
    <citation type="submission" date="2021-01" db="UniProtKB">
        <authorList>
            <consortium name="EnsemblMetazoa"/>
        </authorList>
    </citation>
    <scope>IDENTIFICATION</scope>
</reference>
<evidence type="ECO:0000256" key="1">
    <source>
        <dbReference type="SAM" id="MobiDB-lite"/>
    </source>
</evidence>
<evidence type="ECO:0000313" key="3">
    <source>
        <dbReference type="Proteomes" id="UP000007110"/>
    </source>
</evidence>
<proteinExistence type="predicted"/>
<dbReference type="KEGG" id="spu:115927953"/>